<gene>
    <name evidence="2" type="ORF">K0M31_000394</name>
</gene>
<accession>A0AA40GDF1</accession>
<organism evidence="2 3">
    <name type="scientific">Melipona bicolor</name>
    <dbReference type="NCBI Taxonomy" id="60889"/>
    <lineage>
        <taxon>Eukaryota</taxon>
        <taxon>Metazoa</taxon>
        <taxon>Ecdysozoa</taxon>
        <taxon>Arthropoda</taxon>
        <taxon>Hexapoda</taxon>
        <taxon>Insecta</taxon>
        <taxon>Pterygota</taxon>
        <taxon>Neoptera</taxon>
        <taxon>Endopterygota</taxon>
        <taxon>Hymenoptera</taxon>
        <taxon>Apocrita</taxon>
        <taxon>Aculeata</taxon>
        <taxon>Apoidea</taxon>
        <taxon>Anthophila</taxon>
        <taxon>Apidae</taxon>
        <taxon>Melipona</taxon>
    </lineage>
</organism>
<reference evidence="2" key="1">
    <citation type="submission" date="2021-10" db="EMBL/GenBank/DDBJ databases">
        <title>Melipona bicolor Genome sequencing and assembly.</title>
        <authorList>
            <person name="Araujo N.S."/>
            <person name="Arias M.C."/>
        </authorList>
    </citation>
    <scope>NUCLEOTIDE SEQUENCE</scope>
    <source>
        <strain evidence="2">USP_2M_L1-L4_2017</strain>
        <tissue evidence="2">Whole body</tissue>
    </source>
</reference>
<keyword evidence="1" id="KW-1133">Transmembrane helix</keyword>
<name>A0AA40GDF1_9HYME</name>
<dbReference type="EMBL" id="JAHYIQ010000001">
    <property type="protein sequence ID" value="KAK1135822.1"/>
    <property type="molecule type" value="Genomic_DNA"/>
</dbReference>
<feature type="transmembrane region" description="Helical" evidence="1">
    <location>
        <begin position="21"/>
        <end position="42"/>
    </location>
</feature>
<keyword evidence="1" id="KW-0472">Membrane</keyword>
<evidence type="ECO:0000256" key="1">
    <source>
        <dbReference type="SAM" id="Phobius"/>
    </source>
</evidence>
<dbReference type="Proteomes" id="UP001177670">
    <property type="component" value="Unassembled WGS sequence"/>
</dbReference>
<comment type="caution">
    <text evidence="2">The sequence shown here is derived from an EMBL/GenBank/DDBJ whole genome shotgun (WGS) entry which is preliminary data.</text>
</comment>
<evidence type="ECO:0000313" key="3">
    <source>
        <dbReference type="Proteomes" id="UP001177670"/>
    </source>
</evidence>
<keyword evidence="1" id="KW-0812">Transmembrane</keyword>
<proteinExistence type="predicted"/>
<keyword evidence="3" id="KW-1185">Reference proteome</keyword>
<dbReference type="AlphaFoldDB" id="A0AA40GDF1"/>
<protein>
    <submittedName>
        <fullName evidence="2">Uncharacterized protein</fullName>
    </submittedName>
</protein>
<sequence length="108" mass="11798">MSGTFSRSVNRFQSNENPVELPVSGFLVLCSASGVVALAGWMDGWMDGGRPPSLCEGKLTLVESRPNEINEDQWRVALGARWIPASRTPLRCVAARQGSKSHTPAAWW</sequence>
<evidence type="ECO:0000313" key="2">
    <source>
        <dbReference type="EMBL" id="KAK1135822.1"/>
    </source>
</evidence>